<gene>
    <name evidence="1" type="ORF">EWE75_12085</name>
</gene>
<proteinExistence type="predicted"/>
<evidence type="ECO:0000313" key="1">
    <source>
        <dbReference type="EMBL" id="RZF64278.1"/>
    </source>
</evidence>
<dbReference type="Proteomes" id="UP000292085">
    <property type="component" value="Unassembled WGS sequence"/>
</dbReference>
<dbReference type="RefSeq" id="WP_130157756.1">
    <property type="nucleotide sequence ID" value="NZ_SGIS01000016.1"/>
</dbReference>
<dbReference type="AlphaFoldDB" id="A0A4V2DDA2"/>
<evidence type="ECO:0000313" key="2">
    <source>
        <dbReference type="Proteomes" id="UP000292085"/>
    </source>
</evidence>
<reference evidence="1 2" key="1">
    <citation type="submission" date="2019-02" db="EMBL/GenBank/DDBJ databases">
        <authorList>
            <person name="Li Y."/>
        </authorList>
    </citation>
    <scope>NUCLEOTIDE SEQUENCE [LARGE SCALE GENOMIC DNA]</scope>
    <source>
        <strain evidence="1 2">3-7</strain>
    </source>
</reference>
<dbReference type="OrthoDB" id="7582630at2"/>
<accession>A0A4V2DDA2</accession>
<comment type="caution">
    <text evidence="1">The sequence shown here is derived from an EMBL/GenBank/DDBJ whole genome shotgun (WGS) entry which is preliminary data.</text>
</comment>
<keyword evidence="2" id="KW-1185">Reference proteome</keyword>
<protein>
    <submittedName>
        <fullName evidence="1">HK97 gp10 family phage protein</fullName>
    </submittedName>
</protein>
<organism evidence="1 2">
    <name type="scientific">Sphingomonas populi</name>
    <dbReference type="NCBI Taxonomy" id="2484750"/>
    <lineage>
        <taxon>Bacteria</taxon>
        <taxon>Pseudomonadati</taxon>
        <taxon>Pseudomonadota</taxon>
        <taxon>Alphaproteobacteria</taxon>
        <taxon>Sphingomonadales</taxon>
        <taxon>Sphingomonadaceae</taxon>
        <taxon>Sphingomonas</taxon>
    </lineage>
</organism>
<name>A0A4V2DDA2_9SPHN</name>
<sequence length="146" mass="16751">MRAEIASTLTQAAPVLEGAMVARAPRGKTGRLIAGLGWKFYPKTLRLIVGFIGVRLNRKLFYARIVEGGRRAQVVTVQRRKVGRSGLRHRRKRFEDIASTYQLRVKARQPHHFVYTPETNLRSFLARRLNGIWDRALRRIADTGNE</sequence>
<dbReference type="EMBL" id="SGIS01000016">
    <property type="protein sequence ID" value="RZF64278.1"/>
    <property type="molecule type" value="Genomic_DNA"/>
</dbReference>